<evidence type="ECO:0000313" key="10">
    <source>
        <dbReference type="EMBL" id="KAJ1920847.1"/>
    </source>
</evidence>
<dbReference type="EC" id="2.7.1.67" evidence="7"/>
<dbReference type="GO" id="GO:0005802">
    <property type="term" value="C:trans-Golgi network"/>
    <property type="evidence" value="ECO:0007669"/>
    <property type="project" value="TreeGrafter"/>
</dbReference>
<dbReference type="EMBL" id="JANBPU010000009">
    <property type="protein sequence ID" value="KAJ1920847.1"/>
    <property type="molecule type" value="Genomic_DNA"/>
</dbReference>
<sequence>MAARRPSAERPTMKKAVWSVFSPIHLDYIHSELSSVPPLCYYRGAKDATSDEEFDSIVEGVKEALSSDIHPKMISQGSSGSYFCYKKVAGNAEDVPPPLPQVCGVFKPKNEEPYGHLNPKWTKWIHRNLCPCFFGRSCIIPNLGYISESAASVLDQALKLYIVPKTKVVELSSKSFYYSYIDKHASERSSNPKPLPPKLGSFQLFLHGYKNADVFLARYPYELQRYGNVAAVARSAVSEDNRGLARVRSLSASMSASNTSPKPCDHTALQNDGVQKAVSSPQIFSENSSIRTSASRRSAATLLSGLESDTNGFSWTPDTRQQFQLELEKLIVLDYLMRNTDRGADNWMVSICHSQECPESRLDFLACGTHQTGYHGFENEFGYLRPIVSRRETDPHPHPSASSSKNSISLPIHLHIAAIDNGLAFPYKHPDEWRSYPYGWQYLPPSIINKPFSKSIRSYILPMICDPSWWEQTVASLRSVFIQDPDFNERMFNSQMGILKAQGLNLAYALLTPGYGPLDLCGSPWLKVEEVEVKSGMPESLSTMLDPSLSNSVAPYRPYSLLHDDITRLYNHNPNYLVARPGIRKARSISNYGACTIKPHEIIDEDAQRGVSDQANNQEQQQQQQQERASIPDAAAMYGIGWSSDNTEAQPLLTAPGHHSSVPIYRGLSLPSPGQDQLHTALVGSTSGLRHLNHPSTAAGEDTSNSFSVFWERMKSGIKPQRHRANNDRPLVATLVVERVKIVDDTKPFFSCC</sequence>
<evidence type="ECO:0000256" key="7">
    <source>
        <dbReference type="RuleBase" id="RU367084"/>
    </source>
</evidence>
<dbReference type="GO" id="GO:0005886">
    <property type="term" value="C:plasma membrane"/>
    <property type="evidence" value="ECO:0007669"/>
    <property type="project" value="UniProtKB-SubCell"/>
</dbReference>
<evidence type="ECO:0000313" key="11">
    <source>
        <dbReference type="Proteomes" id="UP001150538"/>
    </source>
</evidence>
<dbReference type="GO" id="GO:0004430">
    <property type="term" value="F:1-phosphatidylinositol 4-kinase activity"/>
    <property type="evidence" value="ECO:0007669"/>
    <property type="project" value="UniProtKB-UniRule"/>
</dbReference>
<protein>
    <recommendedName>
        <fullName evidence="7">Phosphatidylinositol 4-kinase</fullName>
        <ecNumber evidence="7">2.7.1.67</ecNumber>
    </recommendedName>
</protein>
<dbReference type="InterPro" id="IPR000403">
    <property type="entry name" value="PI3/4_kinase_cat_dom"/>
</dbReference>
<reference evidence="10" key="1">
    <citation type="submission" date="2022-07" db="EMBL/GenBank/DDBJ databases">
        <title>Phylogenomic reconstructions and comparative analyses of Kickxellomycotina fungi.</title>
        <authorList>
            <person name="Reynolds N.K."/>
            <person name="Stajich J.E."/>
            <person name="Barry K."/>
            <person name="Grigoriev I.V."/>
            <person name="Crous P."/>
            <person name="Smith M.E."/>
        </authorList>
    </citation>
    <scope>NUCLEOTIDE SEQUENCE</scope>
    <source>
        <strain evidence="10">NBRC 100468</strain>
    </source>
</reference>
<dbReference type="GO" id="GO:0005768">
    <property type="term" value="C:endosome"/>
    <property type="evidence" value="ECO:0007669"/>
    <property type="project" value="UniProtKB-UniRule"/>
</dbReference>
<dbReference type="PANTHER" id="PTHR12865:SF1">
    <property type="entry name" value="PHOSPHATIDYLINOSITOL 4-KINASE TYPE 2"/>
    <property type="match status" value="1"/>
</dbReference>
<dbReference type="AlphaFoldDB" id="A0A9W8A1H1"/>
<comment type="catalytic activity">
    <reaction evidence="7">
        <text>a 1,2-diacyl-sn-glycero-3-phospho-(1D-myo-inositol) + ATP = a 1,2-diacyl-sn-glycero-3-phospho-(1D-myo-inositol 4-phosphate) + ADP + H(+)</text>
        <dbReference type="Rhea" id="RHEA:19877"/>
        <dbReference type="ChEBI" id="CHEBI:15378"/>
        <dbReference type="ChEBI" id="CHEBI:30616"/>
        <dbReference type="ChEBI" id="CHEBI:57880"/>
        <dbReference type="ChEBI" id="CHEBI:58178"/>
        <dbReference type="ChEBI" id="CHEBI:456216"/>
        <dbReference type="EC" id="2.7.1.67"/>
    </reaction>
</comment>
<dbReference type="GO" id="GO:0000329">
    <property type="term" value="C:fungal-type vacuole membrane"/>
    <property type="evidence" value="ECO:0007669"/>
    <property type="project" value="TreeGrafter"/>
</dbReference>
<evidence type="ECO:0000256" key="3">
    <source>
        <dbReference type="ARBA" id="ARBA00022741"/>
    </source>
</evidence>
<comment type="cofactor">
    <cofactor evidence="7">
        <name>Mg(2+)</name>
        <dbReference type="ChEBI" id="CHEBI:18420"/>
    </cofactor>
    <cofactor evidence="7">
        <name>Mn(2+)</name>
        <dbReference type="ChEBI" id="CHEBI:29035"/>
    </cofactor>
</comment>
<evidence type="ECO:0000256" key="6">
    <source>
        <dbReference type="ARBA" id="ARBA00023136"/>
    </source>
</evidence>
<dbReference type="GO" id="GO:0046854">
    <property type="term" value="P:phosphatidylinositol phosphate biosynthetic process"/>
    <property type="evidence" value="ECO:0007669"/>
    <property type="project" value="UniProtKB-UniRule"/>
</dbReference>
<keyword evidence="4 7" id="KW-0418">Kinase</keyword>
<comment type="subcellular location">
    <subcellularLocation>
        <location evidence="7">Cell membrane</location>
        <topology evidence="7">Peripheral membrane protein</topology>
    </subcellularLocation>
    <subcellularLocation>
        <location evidence="7">Vacuole membrane</location>
        <topology evidence="7">Peripheral membrane protein</topology>
    </subcellularLocation>
</comment>
<keyword evidence="5 7" id="KW-0067">ATP-binding</keyword>
<dbReference type="Pfam" id="PF00454">
    <property type="entry name" value="PI3_PI4_kinase"/>
    <property type="match status" value="1"/>
</dbReference>
<dbReference type="InterPro" id="IPR018936">
    <property type="entry name" value="PI3/4_kinase_CS"/>
</dbReference>
<feature type="domain" description="PI3K/PI4K catalytic" evidence="9">
    <location>
        <begin position="68"/>
        <end position="529"/>
    </location>
</feature>
<keyword evidence="3 7" id="KW-0547">Nucleotide-binding</keyword>
<proteinExistence type="inferred from homology"/>
<feature type="region of interest" description="Disordered" evidence="8">
    <location>
        <begin position="609"/>
        <end position="630"/>
    </location>
</feature>
<dbReference type="InterPro" id="IPR039756">
    <property type="entry name" value="Lsb6/PI4K2"/>
</dbReference>
<organism evidence="10 11">
    <name type="scientific">Mycoemilia scoparia</name>
    <dbReference type="NCBI Taxonomy" id="417184"/>
    <lineage>
        <taxon>Eukaryota</taxon>
        <taxon>Fungi</taxon>
        <taxon>Fungi incertae sedis</taxon>
        <taxon>Zoopagomycota</taxon>
        <taxon>Kickxellomycotina</taxon>
        <taxon>Kickxellomycetes</taxon>
        <taxon>Kickxellales</taxon>
        <taxon>Kickxellaceae</taxon>
        <taxon>Mycoemilia</taxon>
    </lineage>
</organism>
<keyword evidence="1 7" id="KW-1003">Cell membrane</keyword>
<evidence type="ECO:0000256" key="1">
    <source>
        <dbReference type="ARBA" id="ARBA00022475"/>
    </source>
</evidence>
<dbReference type="GO" id="GO:0007030">
    <property type="term" value="P:Golgi organization"/>
    <property type="evidence" value="ECO:0007669"/>
    <property type="project" value="TreeGrafter"/>
</dbReference>
<gene>
    <name evidence="10" type="primary">lsb6</name>
    <name evidence="10" type="ORF">H4219_001084</name>
</gene>
<keyword evidence="11" id="KW-1185">Reference proteome</keyword>
<dbReference type="PROSITE" id="PS00916">
    <property type="entry name" value="PI3_4_KINASE_2"/>
    <property type="match status" value="1"/>
</dbReference>
<dbReference type="PROSITE" id="PS50290">
    <property type="entry name" value="PI3_4_KINASE_3"/>
    <property type="match status" value="1"/>
</dbReference>
<evidence type="ECO:0000259" key="9">
    <source>
        <dbReference type="PROSITE" id="PS50290"/>
    </source>
</evidence>
<dbReference type="PANTHER" id="PTHR12865">
    <property type="entry name" value="PHOSPHATIDYLINOSITOL 4-KINASE TYPE-II"/>
    <property type="match status" value="1"/>
</dbReference>
<comment type="caution">
    <text evidence="10">The sequence shown here is derived from an EMBL/GenBank/DDBJ whole genome shotgun (WGS) entry which is preliminary data.</text>
</comment>
<evidence type="ECO:0000256" key="4">
    <source>
        <dbReference type="ARBA" id="ARBA00022777"/>
    </source>
</evidence>
<comment type="similarity">
    <text evidence="7">Belongs to the PI3/PI4-kinase family.</text>
</comment>
<feature type="compositionally biased region" description="Low complexity" evidence="8">
    <location>
        <begin position="618"/>
        <end position="627"/>
    </location>
</feature>
<dbReference type="Proteomes" id="UP001150538">
    <property type="component" value="Unassembled WGS sequence"/>
</dbReference>
<accession>A0A9W8A1H1</accession>
<dbReference type="GO" id="GO:0007032">
    <property type="term" value="P:endosome organization"/>
    <property type="evidence" value="ECO:0007669"/>
    <property type="project" value="TreeGrafter"/>
</dbReference>
<dbReference type="OrthoDB" id="3349449at2759"/>
<evidence type="ECO:0000256" key="8">
    <source>
        <dbReference type="SAM" id="MobiDB-lite"/>
    </source>
</evidence>
<name>A0A9W8A1H1_9FUNG</name>
<evidence type="ECO:0000256" key="2">
    <source>
        <dbReference type="ARBA" id="ARBA00022679"/>
    </source>
</evidence>
<keyword evidence="2 7" id="KW-0808">Transferase</keyword>
<evidence type="ECO:0000256" key="5">
    <source>
        <dbReference type="ARBA" id="ARBA00022840"/>
    </source>
</evidence>
<keyword evidence="6" id="KW-0472">Membrane</keyword>
<dbReference type="GO" id="GO:0005524">
    <property type="term" value="F:ATP binding"/>
    <property type="evidence" value="ECO:0007669"/>
    <property type="project" value="UniProtKB-UniRule"/>
</dbReference>